<organism evidence="2 3">
    <name type="scientific">Jejuia pallidilutea</name>
    <dbReference type="NCBI Taxonomy" id="504487"/>
    <lineage>
        <taxon>Bacteria</taxon>
        <taxon>Pseudomonadati</taxon>
        <taxon>Bacteroidota</taxon>
        <taxon>Flavobacteriia</taxon>
        <taxon>Flavobacteriales</taxon>
        <taxon>Flavobacteriaceae</taxon>
        <taxon>Jejuia</taxon>
    </lineage>
</organism>
<evidence type="ECO:0000256" key="1">
    <source>
        <dbReference type="SAM" id="Phobius"/>
    </source>
</evidence>
<dbReference type="EMBL" id="BBNS01000035">
    <property type="protein sequence ID" value="GAL72939.1"/>
    <property type="molecule type" value="Genomic_DNA"/>
</dbReference>
<sequence>MSELRDNLVRSKHILIIFTVLALIDISQIGFHLYQNNVLEGYENGAYTLELIELLDTVSVALGLLQTLCIVATVVFLYAG</sequence>
<keyword evidence="1" id="KW-0812">Transmembrane</keyword>
<keyword evidence="1" id="KW-1133">Transmembrane helix</keyword>
<dbReference type="AlphaFoldDB" id="A0A090WBX4"/>
<dbReference type="RefSeq" id="WP_042249530.1">
    <property type="nucleotide sequence ID" value="NZ_BBNS01000035.1"/>
</dbReference>
<evidence type="ECO:0000313" key="2">
    <source>
        <dbReference type="EMBL" id="GAL72939.1"/>
    </source>
</evidence>
<name>A0A090WBX4_9FLAO</name>
<protein>
    <submittedName>
        <fullName evidence="2">Uncharacterized protein</fullName>
    </submittedName>
</protein>
<gene>
    <name evidence="2" type="ORF">JCM19302_4233</name>
</gene>
<feature type="transmembrane region" description="Helical" evidence="1">
    <location>
        <begin position="54"/>
        <end position="79"/>
    </location>
</feature>
<keyword evidence="1" id="KW-0472">Membrane</keyword>
<feature type="transmembrane region" description="Helical" evidence="1">
    <location>
        <begin position="12"/>
        <end position="34"/>
    </location>
</feature>
<reference evidence="2 3" key="1">
    <citation type="journal article" date="2014" name="Genome Announc.">
        <title>Draft Genome Sequence of Marine Flavobacterium Jejuia pallidilutea Strain 11shimoA1 and Pigmentation Mutants.</title>
        <authorList>
            <person name="Takatani N."/>
            <person name="Nakanishi M."/>
            <person name="Meirelles P."/>
            <person name="Mino S."/>
            <person name="Suda W."/>
            <person name="Oshima K."/>
            <person name="Hattori M."/>
            <person name="Ohkuma M."/>
            <person name="Hosokawa M."/>
            <person name="Miyashita K."/>
            <person name="Thompson F.L."/>
            <person name="Niwa A."/>
            <person name="Sawabe T."/>
            <person name="Sawabe T."/>
        </authorList>
    </citation>
    <scope>NUCLEOTIDE SEQUENCE [LARGE SCALE GENOMIC DNA]</scope>
    <source>
        <strain evidence="3">JCM19302</strain>
    </source>
</reference>
<evidence type="ECO:0000313" key="3">
    <source>
        <dbReference type="Proteomes" id="UP000029646"/>
    </source>
</evidence>
<accession>A0A090WBX4</accession>
<comment type="caution">
    <text evidence="2">The sequence shown here is derived from an EMBL/GenBank/DDBJ whole genome shotgun (WGS) entry which is preliminary data.</text>
</comment>
<proteinExistence type="predicted"/>
<dbReference type="Proteomes" id="UP000029646">
    <property type="component" value="Unassembled WGS sequence"/>
</dbReference>